<comment type="caution">
    <text evidence="6">The sequence shown here is derived from an EMBL/GenBank/DDBJ whole genome shotgun (WGS) entry which is preliminary data.</text>
</comment>
<name>A0ABV7WLE5_9GAMM</name>
<feature type="domain" description="GGDEF" evidence="5">
    <location>
        <begin position="463"/>
        <end position="596"/>
    </location>
</feature>
<dbReference type="RefSeq" id="WP_290280870.1">
    <property type="nucleotide sequence ID" value="NZ_JAUFQI010000001.1"/>
</dbReference>
<dbReference type="Proteomes" id="UP001595710">
    <property type="component" value="Unassembled WGS sequence"/>
</dbReference>
<proteinExistence type="predicted"/>
<dbReference type="Pfam" id="PF07695">
    <property type="entry name" value="7TMR-DISM_7TM"/>
    <property type="match status" value="1"/>
</dbReference>
<evidence type="ECO:0000256" key="1">
    <source>
        <dbReference type="ARBA" id="ARBA00012528"/>
    </source>
</evidence>
<dbReference type="PANTHER" id="PTHR45138">
    <property type="entry name" value="REGULATORY COMPONENTS OF SENSORY TRANSDUCTION SYSTEM"/>
    <property type="match status" value="1"/>
</dbReference>
<keyword evidence="3" id="KW-1133">Transmembrane helix</keyword>
<dbReference type="CDD" id="cd01949">
    <property type="entry name" value="GGDEF"/>
    <property type="match status" value="1"/>
</dbReference>
<dbReference type="EC" id="2.7.7.65" evidence="1"/>
<dbReference type="InterPro" id="IPR011623">
    <property type="entry name" value="7TMR_DISM_rcpt_extracell_dom1"/>
</dbReference>
<feature type="chain" id="PRO_5046202060" description="diguanylate cyclase" evidence="4">
    <location>
        <begin position="24"/>
        <end position="596"/>
    </location>
</feature>
<feature type="transmembrane region" description="Helical" evidence="3">
    <location>
        <begin position="233"/>
        <end position="253"/>
    </location>
</feature>
<dbReference type="Pfam" id="PF00990">
    <property type="entry name" value="GGDEF"/>
    <property type="match status" value="1"/>
</dbReference>
<comment type="catalytic activity">
    <reaction evidence="2">
        <text>2 GTP = 3',3'-c-di-GMP + 2 diphosphate</text>
        <dbReference type="Rhea" id="RHEA:24898"/>
        <dbReference type="ChEBI" id="CHEBI:33019"/>
        <dbReference type="ChEBI" id="CHEBI:37565"/>
        <dbReference type="ChEBI" id="CHEBI:58805"/>
        <dbReference type="EC" id="2.7.7.65"/>
    </reaction>
</comment>
<dbReference type="SMART" id="SM00267">
    <property type="entry name" value="GGDEF"/>
    <property type="match status" value="1"/>
</dbReference>
<gene>
    <name evidence="6" type="ORF">ACFOND_00740</name>
</gene>
<evidence type="ECO:0000259" key="5">
    <source>
        <dbReference type="PROSITE" id="PS50887"/>
    </source>
</evidence>
<dbReference type="InterPro" id="IPR029787">
    <property type="entry name" value="Nucleotide_cyclase"/>
</dbReference>
<dbReference type="NCBIfam" id="TIGR00254">
    <property type="entry name" value="GGDEF"/>
    <property type="match status" value="1"/>
</dbReference>
<dbReference type="EMBL" id="JBHRYN010000003">
    <property type="protein sequence ID" value="MFC3700148.1"/>
    <property type="molecule type" value="Genomic_DNA"/>
</dbReference>
<dbReference type="InterPro" id="IPR008979">
    <property type="entry name" value="Galactose-bd-like_sf"/>
</dbReference>
<dbReference type="InterPro" id="IPR043128">
    <property type="entry name" value="Rev_trsase/Diguanyl_cyclase"/>
</dbReference>
<reference evidence="7" key="1">
    <citation type="journal article" date="2019" name="Int. J. Syst. Evol. Microbiol.">
        <title>The Global Catalogue of Microorganisms (GCM) 10K type strain sequencing project: providing services to taxonomists for standard genome sequencing and annotation.</title>
        <authorList>
            <consortium name="The Broad Institute Genomics Platform"/>
            <consortium name="The Broad Institute Genome Sequencing Center for Infectious Disease"/>
            <person name="Wu L."/>
            <person name="Ma J."/>
        </authorList>
    </citation>
    <scope>NUCLEOTIDE SEQUENCE [LARGE SCALE GENOMIC DNA]</scope>
    <source>
        <strain evidence="7">CECT 8288</strain>
    </source>
</reference>
<feature type="transmembrane region" description="Helical" evidence="3">
    <location>
        <begin position="299"/>
        <end position="317"/>
    </location>
</feature>
<dbReference type="InterPro" id="IPR050469">
    <property type="entry name" value="Diguanylate_Cyclase"/>
</dbReference>
<keyword evidence="3" id="KW-0472">Membrane</keyword>
<feature type="transmembrane region" description="Helical" evidence="3">
    <location>
        <begin position="355"/>
        <end position="376"/>
    </location>
</feature>
<organism evidence="6 7">
    <name type="scientific">Reinekea marina</name>
    <dbReference type="NCBI Taxonomy" id="1310421"/>
    <lineage>
        <taxon>Bacteria</taxon>
        <taxon>Pseudomonadati</taxon>
        <taxon>Pseudomonadota</taxon>
        <taxon>Gammaproteobacteria</taxon>
        <taxon>Oceanospirillales</taxon>
        <taxon>Saccharospirillaceae</taxon>
        <taxon>Reinekea</taxon>
    </lineage>
</organism>
<feature type="signal peptide" evidence="4">
    <location>
        <begin position="1"/>
        <end position="23"/>
    </location>
</feature>
<evidence type="ECO:0000313" key="7">
    <source>
        <dbReference type="Proteomes" id="UP001595710"/>
    </source>
</evidence>
<dbReference type="InterPro" id="IPR000160">
    <property type="entry name" value="GGDEF_dom"/>
</dbReference>
<accession>A0ABV7WLE5</accession>
<dbReference type="GO" id="GO:0052621">
    <property type="term" value="F:diguanylate cyclase activity"/>
    <property type="evidence" value="ECO:0007669"/>
    <property type="project" value="UniProtKB-EC"/>
</dbReference>
<evidence type="ECO:0000256" key="2">
    <source>
        <dbReference type="ARBA" id="ARBA00034247"/>
    </source>
</evidence>
<keyword evidence="3" id="KW-0812">Transmembrane</keyword>
<feature type="transmembrane region" description="Helical" evidence="3">
    <location>
        <begin position="202"/>
        <end position="221"/>
    </location>
</feature>
<feature type="transmembrane region" description="Helical" evidence="3">
    <location>
        <begin position="388"/>
        <end position="405"/>
    </location>
</feature>
<evidence type="ECO:0000256" key="4">
    <source>
        <dbReference type="SAM" id="SignalP"/>
    </source>
</evidence>
<keyword evidence="6" id="KW-0808">Transferase</keyword>
<keyword evidence="4" id="KW-0732">Signal</keyword>
<dbReference type="PROSITE" id="PS50887">
    <property type="entry name" value="GGDEF"/>
    <property type="match status" value="1"/>
</dbReference>
<dbReference type="Gene3D" id="3.30.70.270">
    <property type="match status" value="1"/>
</dbReference>
<dbReference type="SUPFAM" id="SSF49785">
    <property type="entry name" value="Galactose-binding domain-like"/>
    <property type="match status" value="1"/>
</dbReference>
<keyword evidence="7" id="KW-1185">Reference proteome</keyword>
<dbReference type="PANTHER" id="PTHR45138:SF9">
    <property type="entry name" value="DIGUANYLATE CYCLASE DGCM-RELATED"/>
    <property type="match status" value="1"/>
</dbReference>
<feature type="transmembrane region" description="Helical" evidence="3">
    <location>
        <begin position="273"/>
        <end position="292"/>
    </location>
</feature>
<protein>
    <recommendedName>
        <fullName evidence="1">diguanylate cyclase</fullName>
        <ecNumber evidence="1">2.7.7.65</ecNumber>
    </recommendedName>
</protein>
<feature type="transmembrane region" description="Helical" evidence="3">
    <location>
        <begin position="329"/>
        <end position="348"/>
    </location>
</feature>
<evidence type="ECO:0000313" key="6">
    <source>
        <dbReference type="EMBL" id="MFC3700148.1"/>
    </source>
</evidence>
<sequence length="596" mass="66332">MIRIFRFGFILLVLLSLSGLAQPAEKVEVFAVDGELLKQGQRVNLNSQWAFLFGEHLPVNEISLAFSEGKFNTITVPSSWNDEVAKLTEQRYQHGRATYAIPLSFTENIEDPISLYASFIAGAYKIFWLPNASSKPQIIGQAGDLSNGQHAGLKGQIHHFPASSNGLLVIYVTKANMHAGGIRQPIAIQRSDILQREVHQNMIIRSLLSGGLLIMIFHYLVQFFYSRENLTALLLAFVCFSALLRGVSTAGLLEIFIQPISMRHYEISIKAEYLSVLYMSVSYFGFLCFLMPRLVPKRIVWGAFGSAAIGTIATIIMPAPLVSSLLNYYLAYLGFWCGAILLVIIIGIRQKRRFAWLILSSALILGVGAVNDVIASKNALHNVYVVEYVFYVFLFFQAQLVGLQLKESREASIVLKQEKLTLQRAHSKALMESHLDFLTGLANRLALTEWIEAFEHEGSTPPKVTSVIMFDIDHFKSVNDTYGHDVGDEILVFVASLIHGYSLRASDFKCRFGGEEFLIILPGAMIDKAKEIAESLRGTLEESIAFRKGDTEIKITASFGVAELNLATTEPLNTVILKADEALYRSKNSGRNKVSE</sequence>
<evidence type="ECO:0000256" key="3">
    <source>
        <dbReference type="SAM" id="Phobius"/>
    </source>
</evidence>
<dbReference type="SUPFAM" id="SSF55073">
    <property type="entry name" value="Nucleotide cyclase"/>
    <property type="match status" value="1"/>
</dbReference>
<keyword evidence="6" id="KW-0548">Nucleotidyltransferase</keyword>